<dbReference type="GO" id="GO:0016020">
    <property type="term" value="C:membrane"/>
    <property type="evidence" value="ECO:0007669"/>
    <property type="project" value="InterPro"/>
</dbReference>
<gene>
    <name evidence="7" type="ORF">CBW46_001260</name>
</gene>
<organism evidence="7 8">
    <name type="scientific">Paenibacillus xerothermodurans</name>
    <dbReference type="NCBI Taxonomy" id="1977292"/>
    <lineage>
        <taxon>Bacteria</taxon>
        <taxon>Bacillati</taxon>
        <taxon>Bacillota</taxon>
        <taxon>Bacilli</taxon>
        <taxon>Bacillales</taxon>
        <taxon>Paenibacillaceae</taxon>
        <taxon>Paenibacillus</taxon>
    </lineage>
</organism>
<dbReference type="Proteomes" id="UP000214746">
    <property type="component" value="Unassembled WGS sequence"/>
</dbReference>
<proteinExistence type="predicted"/>
<dbReference type="RefSeq" id="WP_089198213.1">
    <property type="nucleotide sequence ID" value="NZ_NHRJ02000001.1"/>
</dbReference>
<dbReference type="InterPro" id="IPR022781">
    <property type="entry name" value="Flagellar_biosynth_FliO"/>
</dbReference>
<keyword evidence="8" id="KW-1185">Reference proteome</keyword>
<evidence type="ECO:0000256" key="2">
    <source>
        <dbReference type="ARBA" id="ARBA00022475"/>
    </source>
</evidence>
<keyword evidence="7" id="KW-0969">Cilium</keyword>
<evidence type="ECO:0000313" key="7">
    <source>
        <dbReference type="EMBL" id="PZE22442.1"/>
    </source>
</evidence>
<feature type="transmembrane region" description="Helical" evidence="6">
    <location>
        <begin position="62"/>
        <end position="81"/>
    </location>
</feature>
<name>A0A2W1P3Z5_PAEXE</name>
<evidence type="ECO:0000256" key="3">
    <source>
        <dbReference type="ARBA" id="ARBA00022692"/>
    </source>
</evidence>
<evidence type="ECO:0000313" key="8">
    <source>
        <dbReference type="Proteomes" id="UP000214746"/>
    </source>
</evidence>
<sequence>MTRPATNLYAFILVGMFSFAGFSLVCYGEPGAPSDMPHKSAPDLGYAGSVSTVDTAVMITKVIFFLLIIIGLFFVVIKFIAQKNKMLFGRSLRSLGGVPLGQNKSIQVVEIGRSLYIVGVGENVQLMEKIQDAEEVAYITEMLSSGSSVHKAGYHTLTNWFNKLRKRDDEDILEESDITSSFQQVFHNKMQYLSDRKKMVEEIWLDENNKDRLNDKQ</sequence>
<keyword evidence="3 6" id="KW-0812">Transmembrane</keyword>
<evidence type="ECO:0000256" key="1">
    <source>
        <dbReference type="ARBA" id="ARBA00004236"/>
    </source>
</evidence>
<dbReference type="OrthoDB" id="2376965at2"/>
<accession>A0A2W1P3Z5</accession>
<comment type="subcellular location">
    <subcellularLocation>
        <location evidence="1">Cell membrane</location>
    </subcellularLocation>
</comment>
<evidence type="ECO:0000256" key="4">
    <source>
        <dbReference type="ARBA" id="ARBA00022989"/>
    </source>
</evidence>
<keyword evidence="4 6" id="KW-1133">Transmembrane helix</keyword>
<dbReference type="AlphaFoldDB" id="A0A2W1P3Z5"/>
<keyword evidence="7" id="KW-0282">Flagellum</keyword>
<keyword evidence="7" id="KW-0966">Cell projection</keyword>
<dbReference type="Pfam" id="PF04347">
    <property type="entry name" value="FliO"/>
    <property type="match status" value="1"/>
</dbReference>
<reference evidence="7" key="1">
    <citation type="submission" date="2018-06" db="EMBL/GenBank/DDBJ databases">
        <title>Paenibacillus xerothermodurans sp. nov. an extremely dry heat resistant spore forming bacterium isolated from the soil of Cape Canaveral, Florida.</title>
        <authorList>
            <person name="Seuylemezian A."/>
            <person name="Kaur N."/>
            <person name="Patil P."/>
            <person name="Patil P."/>
            <person name="Mayilraj S."/>
            <person name="Vaishampayan P."/>
        </authorList>
    </citation>
    <scope>NUCLEOTIDE SEQUENCE [LARGE SCALE GENOMIC DNA]</scope>
    <source>
        <strain evidence="7">ATCC 27380</strain>
    </source>
</reference>
<protein>
    <submittedName>
        <fullName evidence="7">Flagellar protein</fullName>
    </submittedName>
</protein>
<keyword evidence="5 6" id="KW-0472">Membrane</keyword>
<keyword evidence="2" id="KW-1003">Cell membrane</keyword>
<feature type="transmembrane region" description="Helical" evidence="6">
    <location>
        <begin position="7"/>
        <end position="27"/>
    </location>
</feature>
<evidence type="ECO:0000256" key="5">
    <source>
        <dbReference type="ARBA" id="ARBA00023136"/>
    </source>
</evidence>
<evidence type="ECO:0000256" key="6">
    <source>
        <dbReference type="SAM" id="Phobius"/>
    </source>
</evidence>
<dbReference type="GO" id="GO:0044781">
    <property type="term" value="P:bacterial-type flagellum organization"/>
    <property type="evidence" value="ECO:0007669"/>
    <property type="project" value="InterPro"/>
</dbReference>
<comment type="caution">
    <text evidence="7">The sequence shown here is derived from an EMBL/GenBank/DDBJ whole genome shotgun (WGS) entry which is preliminary data.</text>
</comment>
<dbReference type="EMBL" id="NHRJ02000001">
    <property type="protein sequence ID" value="PZE22442.1"/>
    <property type="molecule type" value="Genomic_DNA"/>
</dbReference>